<keyword evidence="2" id="KW-1185">Reference proteome</keyword>
<name>A0A6G0TB69_APHGL</name>
<gene>
    <name evidence="1" type="ORF">AGLY_011785</name>
</gene>
<reference evidence="1 2" key="1">
    <citation type="submission" date="2019-08" db="EMBL/GenBank/DDBJ databases">
        <title>The genome of the soybean aphid Biotype 1, its phylome, world population structure and adaptation to the North American continent.</title>
        <authorList>
            <person name="Giordano R."/>
            <person name="Donthu R.K."/>
            <person name="Hernandez A.G."/>
            <person name="Wright C.L."/>
            <person name="Zimin A.V."/>
        </authorList>
    </citation>
    <scope>NUCLEOTIDE SEQUENCE [LARGE SCALE GENOMIC DNA]</scope>
    <source>
        <tissue evidence="1">Whole aphids</tissue>
    </source>
</reference>
<dbReference type="EMBL" id="VYZN01000044">
    <property type="protein sequence ID" value="KAE9529689.1"/>
    <property type="molecule type" value="Genomic_DNA"/>
</dbReference>
<protein>
    <submittedName>
        <fullName evidence="1">Uncharacterized protein</fullName>
    </submittedName>
</protein>
<dbReference type="AlphaFoldDB" id="A0A6G0TB69"/>
<comment type="caution">
    <text evidence="1">The sequence shown here is derived from an EMBL/GenBank/DDBJ whole genome shotgun (WGS) entry which is preliminary data.</text>
</comment>
<accession>A0A6G0TB69</accession>
<organism evidence="1 2">
    <name type="scientific">Aphis glycines</name>
    <name type="common">Soybean aphid</name>
    <dbReference type="NCBI Taxonomy" id="307491"/>
    <lineage>
        <taxon>Eukaryota</taxon>
        <taxon>Metazoa</taxon>
        <taxon>Ecdysozoa</taxon>
        <taxon>Arthropoda</taxon>
        <taxon>Hexapoda</taxon>
        <taxon>Insecta</taxon>
        <taxon>Pterygota</taxon>
        <taxon>Neoptera</taxon>
        <taxon>Paraneoptera</taxon>
        <taxon>Hemiptera</taxon>
        <taxon>Sternorrhyncha</taxon>
        <taxon>Aphidomorpha</taxon>
        <taxon>Aphidoidea</taxon>
        <taxon>Aphididae</taxon>
        <taxon>Aphidini</taxon>
        <taxon>Aphis</taxon>
        <taxon>Aphis</taxon>
    </lineage>
</organism>
<evidence type="ECO:0000313" key="2">
    <source>
        <dbReference type="Proteomes" id="UP000475862"/>
    </source>
</evidence>
<sequence length="240" mass="28476">MEYSDNLCLTNNHQIKHLPKNDSNWCSIDVNGGQLICHRAKKSDCGVNISRNLLLSTDKHILFVDDDKKFKTILLDIRYNMKFQILTASIIKEKRNPLYWHFKNTIEHIMYLLYDDNSYIFGLVLNFCNSIFHNSNKYVQFLSQIVQIPLFDYKYLTRLNQLFPYNVCNMTTYVNRNSVECSVIKHNFHFVSFVVLPWLYKQNKSKKFTAPHCGELTEDNFKQFTRQFKSNILNETLLCI</sequence>
<evidence type="ECO:0000313" key="1">
    <source>
        <dbReference type="EMBL" id="KAE9529689.1"/>
    </source>
</evidence>
<dbReference type="Proteomes" id="UP000475862">
    <property type="component" value="Unassembled WGS sequence"/>
</dbReference>
<proteinExistence type="predicted"/>